<feature type="compositionally biased region" description="Basic and acidic residues" evidence="1">
    <location>
        <begin position="152"/>
        <end position="173"/>
    </location>
</feature>
<evidence type="ECO:0000313" key="3">
    <source>
        <dbReference type="EMBL" id="NGO38396.1"/>
    </source>
</evidence>
<evidence type="ECO:0000256" key="1">
    <source>
        <dbReference type="SAM" id="MobiDB-lite"/>
    </source>
</evidence>
<gene>
    <name evidence="3" type="ORF">G4L39_03155</name>
</gene>
<dbReference type="RefSeq" id="WP_165105851.1">
    <property type="nucleotide sequence ID" value="NZ_JAAKYA010000015.1"/>
</dbReference>
<feature type="compositionally biased region" description="Basic and acidic residues" evidence="1">
    <location>
        <begin position="185"/>
        <end position="195"/>
    </location>
</feature>
<proteinExistence type="predicted"/>
<evidence type="ECO:0000313" key="4">
    <source>
        <dbReference type="Proteomes" id="UP000477311"/>
    </source>
</evidence>
<reference evidence="3 4" key="1">
    <citation type="submission" date="2020-02" db="EMBL/GenBank/DDBJ databases">
        <title>Draft genome sequence of Limisphaera ngatamarikiensis NGM72.4T, a thermophilic Verrucomicrobia grouped in subdivision 3.</title>
        <authorList>
            <person name="Carere C.R."/>
            <person name="Steen J."/>
            <person name="Hugenholtz P."/>
            <person name="Stott M.B."/>
        </authorList>
    </citation>
    <scope>NUCLEOTIDE SEQUENCE [LARGE SCALE GENOMIC DNA]</scope>
    <source>
        <strain evidence="3 4">NGM72.4</strain>
    </source>
</reference>
<sequence>MSTNPNESTPSTRPAFSPAWWKIALATAVIFAAGVVTGGVLVGRSLRHEARLARAHEPFRPPTESPAPPLLPPPAEWPRRPGPELQRRLEQRRTDFLLRAARELNLRPEQRARIEQIIRESQDRIRELWDSVQPQIQRELAEARERIRQELTPEQRRAFERLLRRENGRRMEEPTPPGPSAPPEPGRRTDPRPGR</sequence>
<feature type="compositionally biased region" description="Pro residues" evidence="1">
    <location>
        <begin position="60"/>
        <end position="76"/>
    </location>
</feature>
<keyword evidence="2" id="KW-0472">Membrane</keyword>
<dbReference type="EMBL" id="JAAKYA010000015">
    <property type="protein sequence ID" value="NGO38396.1"/>
    <property type="molecule type" value="Genomic_DNA"/>
</dbReference>
<evidence type="ECO:0008006" key="5">
    <source>
        <dbReference type="Google" id="ProtNLM"/>
    </source>
</evidence>
<feature type="region of interest" description="Disordered" evidence="1">
    <location>
        <begin position="55"/>
        <end position="82"/>
    </location>
</feature>
<name>A0A6M1RFL6_9BACT</name>
<comment type="caution">
    <text evidence="3">The sequence shown here is derived from an EMBL/GenBank/DDBJ whole genome shotgun (WGS) entry which is preliminary data.</text>
</comment>
<organism evidence="3 4">
    <name type="scientific">Limisphaera ngatamarikiensis</name>
    <dbReference type="NCBI Taxonomy" id="1324935"/>
    <lineage>
        <taxon>Bacteria</taxon>
        <taxon>Pseudomonadati</taxon>
        <taxon>Verrucomicrobiota</taxon>
        <taxon>Verrucomicrobiia</taxon>
        <taxon>Limisphaerales</taxon>
        <taxon>Limisphaeraceae</taxon>
        <taxon>Limisphaera</taxon>
    </lineage>
</organism>
<evidence type="ECO:0000256" key="2">
    <source>
        <dbReference type="SAM" id="Phobius"/>
    </source>
</evidence>
<protein>
    <recommendedName>
        <fullName evidence="5">Periplasmic heavy metal sensor</fullName>
    </recommendedName>
</protein>
<dbReference type="Proteomes" id="UP000477311">
    <property type="component" value="Unassembled WGS sequence"/>
</dbReference>
<accession>A0A6M1RFL6</accession>
<dbReference type="AlphaFoldDB" id="A0A6M1RFL6"/>
<keyword evidence="2" id="KW-0812">Transmembrane</keyword>
<keyword evidence="4" id="KW-1185">Reference proteome</keyword>
<feature type="transmembrane region" description="Helical" evidence="2">
    <location>
        <begin position="20"/>
        <end position="42"/>
    </location>
</feature>
<feature type="region of interest" description="Disordered" evidence="1">
    <location>
        <begin position="152"/>
        <end position="195"/>
    </location>
</feature>
<keyword evidence="2" id="KW-1133">Transmembrane helix</keyword>
<feature type="compositionally biased region" description="Pro residues" evidence="1">
    <location>
        <begin position="174"/>
        <end position="184"/>
    </location>
</feature>